<dbReference type="Pfam" id="PF13962">
    <property type="entry name" value="PGG"/>
    <property type="match status" value="1"/>
</dbReference>
<proteinExistence type="predicted"/>
<keyword evidence="1" id="KW-1133">Transmembrane helix</keyword>
<protein>
    <recommendedName>
        <fullName evidence="2">PGG domain-containing protein</fullName>
    </recommendedName>
</protein>
<dbReference type="SUPFAM" id="SSF48403">
    <property type="entry name" value="Ankyrin repeat"/>
    <property type="match status" value="1"/>
</dbReference>
<dbReference type="InterPro" id="IPR036770">
    <property type="entry name" value="Ankyrin_rpt-contain_sf"/>
</dbReference>
<feature type="domain" description="PGG" evidence="2">
    <location>
        <begin position="564"/>
        <end position="676"/>
    </location>
</feature>
<dbReference type="PANTHER" id="PTHR24177:SF470">
    <property type="entry name" value="ANKYRIN REPEAT PROTEIN"/>
    <property type="match status" value="1"/>
</dbReference>
<evidence type="ECO:0000259" key="2">
    <source>
        <dbReference type="Pfam" id="PF13962"/>
    </source>
</evidence>
<keyword evidence="1" id="KW-0472">Membrane</keyword>
<name>A0AAV2CEG9_9ROSI</name>
<dbReference type="Pfam" id="PF12796">
    <property type="entry name" value="Ank_2"/>
    <property type="match status" value="1"/>
</dbReference>
<dbReference type="GO" id="GO:0016020">
    <property type="term" value="C:membrane"/>
    <property type="evidence" value="ECO:0007669"/>
    <property type="project" value="TreeGrafter"/>
</dbReference>
<organism evidence="3 4">
    <name type="scientific">Linum trigynum</name>
    <dbReference type="NCBI Taxonomy" id="586398"/>
    <lineage>
        <taxon>Eukaryota</taxon>
        <taxon>Viridiplantae</taxon>
        <taxon>Streptophyta</taxon>
        <taxon>Embryophyta</taxon>
        <taxon>Tracheophyta</taxon>
        <taxon>Spermatophyta</taxon>
        <taxon>Magnoliopsida</taxon>
        <taxon>eudicotyledons</taxon>
        <taxon>Gunneridae</taxon>
        <taxon>Pentapetalae</taxon>
        <taxon>rosids</taxon>
        <taxon>fabids</taxon>
        <taxon>Malpighiales</taxon>
        <taxon>Linaceae</taxon>
        <taxon>Linum</taxon>
    </lineage>
</organism>
<sequence length="729" mass="81142">MGQQNTLFDDIMQGRWERVVTAYANLETQKSKITTSEDTALHIAVLNGQTEVMRQLVKQIQSKYAAEVLGLQNAAGSTAIHLAAAVGDADMCKCLASKASAELIGISNRDGETPLFMAAISGKTQNFFILLDSLDKEEADEICHWRSCRGDTILHAAISGEHFELAYHIIEQWPDLVNKIREDGASPLHILAGKPNAFRSNSHFGLFDRIIYSCAIVDDLDQTRSSSGLEKSERSHNYPESYETCMTFFHLMKKLLIFCSFRQSQDCVSEESSDDPESFSKGSIPGAESIRTGKLKEIFPPNYATSIDIFKLILKALLIILGLGYSRVAKITRMKVAHTWANVVLKALVDKTSTYRYEDSGRKPIDGDIDLGQIAELQTDDQISQSSVNNTNVPETGDKKEKSIIVAAHLGITDLVEHFMKAWPATIRELDTENKYLVLVSHEKENRTHFGSMSKETPILIAAKMGVKEVVQKIMETFPIAIHDLDSDNKNVVLLAVENKHVQVFKMLKEKVILKESVFGRVDKDGNSALHLAATFGDSRPWLVPGAGLQMQWELKWYKFVMHEWLSKTSESCSVVAALVATVAFAGSSTVPGGNKEDTGIPVLEREPAFNVFAIASLLALCLSVTSLVTFLTILTSRFDHKDFAKTLPRKLIWGLTSLFLSIASMLVSFCAAHFFVLNESLRMFSYPAYAASCLPVTIFLLSTFSLYYDLVWAIYLEEPQHSFTEFHA</sequence>
<reference evidence="3 4" key="1">
    <citation type="submission" date="2024-04" db="EMBL/GenBank/DDBJ databases">
        <authorList>
            <person name="Fracassetti M."/>
        </authorList>
    </citation>
    <scope>NUCLEOTIDE SEQUENCE [LARGE SCALE GENOMIC DNA]</scope>
</reference>
<feature type="transmembrane region" description="Helical" evidence="1">
    <location>
        <begin position="612"/>
        <end position="635"/>
    </location>
</feature>
<evidence type="ECO:0000256" key="1">
    <source>
        <dbReference type="SAM" id="Phobius"/>
    </source>
</evidence>
<dbReference type="InterPro" id="IPR026961">
    <property type="entry name" value="PGG_dom"/>
</dbReference>
<feature type="transmembrane region" description="Helical" evidence="1">
    <location>
        <begin position="656"/>
        <end position="677"/>
    </location>
</feature>
<dbReference type="Proteomes" id="UP001497516">
    <property type="component" value="Chromosome 1"/>
</dbReference>
<keyword evidence="1" id="KW-0812">Transmembrane</keyword>
<dbReference type="AlphaFoldDB" id="A0AAV2CEG9"/>
<evidence type="ECO:0000313" key="3">
    <source>
        <dbReference type="EMBL" id="CAL1354155.1"/>
    </source>
</evidence>
<gene>
    <name evidence="3" type="ORF">LTRI10_LOCUS1996</name>
</gene>
<feature type="transmembrane region" description="Helical" evidence="1">
    <location>
        <begin position="689"/>
        <end position="709"/>
    </location>
</feature>
<keyword evidence="4" id="KW-1185">Reference proteome</keyword>
<accession>A0AAV2CEG9</accession>
<dbReference type="PANTHER" id="PTHR24177">
    <property type="entry name" value="CASKIN"/>
    <property type="match status" value="1"/>
</dbReference>
<dbReference type="InterPro" id="IPR002110">
    <property type="entry name" value="Ankyrin_rpt"/>
</dbReference>
<dbReference type="Gene3D" id="1.25.40.20">
    <property type="entry name" value="Ankyrin repeat-containing domain"/>
    <property type="match status" value="3"/>
</dbReference>
<dbReference type="SMART" id="SM00248">
    <property type="entry name" value="ANK"/>
    <property type="match status" value="7"/>
</dbReference>
<dbReference type="EMBL" id="OZ034813">
    <property type="protein sequence ID" value="CAL1354155.1"/>
    <property type="molecule type" value="Genomic_DNA"/>
</dbReference>
<evidence type="ECO:0000313" key="4">
    <source>
        <dbReference type="Proteomes" id="UP001497516"/>
    </source>
</evidence>